<evidence type="ECO:0000256" key="3">
    <source>
        <dbReference type="ARBA" id="ARBA00023125"/>
    </source>
</evidence>
<dbReference type="Pfam" id="PF03466">
    <property type="entry name" value="LysR_substrate"/>
    <property type="match status" value="1"/>
</dbReference>
<dbReference type="InterPro" id="IPR036388">
    <property type="entry name" value="WH-like_DNA-bd_sf"/>
</dbReference>
<dbReference type="SUPFAM" id="SSF46785">
    <property type="entry name" value="Winged helix' DNA-binding domain"/>
    <property type="match status" value="1"/>
</dbReference>
<accession>A0A266Q671</accession>
<dbReference type="GO" id="GO:0006351">
    <property type="term" value="P:DNA-templated transcription"/>
    <property type="evidence" value="ECO:0007669"/>
    <property type="project" value="TreeGrafter"/>
</dbReference>
<evidence type="ECO:0000256" key="4">
    <source>
        <dbReference type="ARBA" id="ARBA00023163"/>
    </source>
</evidence>
<comment type="similarity">
    <text evidence="1">Belongs to the LysR transcriptional regulatory family.</text>
</comment>
<proteinExistence type="inferred from homology"/>
<dbReference type="InterPro" id="IPR058163">
    <property type="entry name" value="LysR-type_TF_proteobact-type"/>
</dbReference>
<evidence type="ECO:0000313" key="6">
    <source>
        <dbReference type="EMBL" id="OZY85126.1"/>
    </source>
</evidence>
<dbReference type="EMBL" id="NHNI01000002">
    <property type="protein sequence ID" value="OZY85126.1"/>
    <property type="molecule type" value="Genomic_DNA"/>
</dbReference>
<dbReference type="FunFam" id="1.10.10.10:FF:000001">
    <property type="entry name" value="LysR family transcriptional regulator"/>
    <property type="match status" value="1"/>
</dbReference>
<reference evidence="7" key="1">
    <citation type="submission" date="2017-05" db="EMBL/GenBank/DDBJ databases">
        <authorList>
            <person name="Barney B.M."/>
        </authorList>
    </citation>
    <scope>NUCLEOTIDE SEQUENCE [LARGE SCALE GENOMIC DNA]</scope>
    <source>
        <strain evidence="7">PSBB022</strain>
    </source>
</reference>
<name>A0A266Q671_9GAMM</name>
<dbReference type="PROSITE" id="PS50931">
    <property type="entry name" value="HTH_LYSR"/>
    <property type="match status" value="1"/>
</dbReference>
<dbReference type="Pfam" id="PF00126">
    <property type="entry name" value="HTH_1"/>
    <property type="match status" value="1"/>
</dbReference>
<dbReference type="InterPro" id="IPR036390">
    <property type="entry name" value="WH_DNA-bd_sf"/>
</dbReference>
<keyword evidence="4" id="KW-0804">Transcription</keyword>
<evidence type="ECO:0000256" key="1">
    <source>
        <dbReference type="ARBA" id="ARBA00009437"/>
    </source>
</evidence>
<dbReference type="GO" id="GO:0043565">
    <property type="term" value="F:sequence-specific DNA binding"/>
    <property type="evidence" value="ECO:0007669"/>
    <property type="project" value="TreeGrafter"/>
</dbReference>
<feature type="domain" description="HTH lysR-type" evidence="5">
    <location>
        <begin position="5"/>
        <end position="62"/>
    </location>
</feature>
<dbReference type="AlphaFoldDB" id="A0A266Q671"/>
<dbReference type="SUPFAM" id="SSF53850">
    <property type="entry name" value="Periplasmic binding protein-like II"/>
    <property type="match status" value="1"/>
</dbReference>
<keyword evidence="2" id="KW-0805">Transcription regulation</keyword>
<dbReference type="Gene3D" id="3.40.190.290">
    <property type="match status" value="1"/>
</dbReference>
<sequence>MSKPYSLQDLELFLRVVECGNMSEVARQLNVTNAAVSASIKRLELALDVSLLERTTRSLRLSAAGQSLIPYLQQALGALDDAESELRNLQTAVVGEISIGLPSDLGRHLLLGILDAFQQQYPGIRLRLDFSDLMQDLYRDNLDLVIRYGDLRDSSLVARKLCDNRRVLAAAPGYIAQMPPLNTLEDLVNHNCLYFYRNDRPYNQWIFYRDGDRVEVPIQGNRHTNDGEVVRRWGLAGHGIVYKSALDLALDIKQGSLVALLDGKYQGQSTPLYAVYKQRKYQPYRLTALIDHLEHQVTQFINPS</sequence>
<gene>
    <name evidence="6" type="ORF">CBP51_18510</name>
</gene>
<dbReference type="Proteomes" id="UP000216101">
    <property type="component" value="Unassembled WGS sequence"/>
</dbReference>
<dbReference type="STRING" id="1209072.GCA_000766945_00924"/>
<evidence type="ECO:0000259" key="5">
    <source>
        <dbReference type="PROSITE" id="PS50931"/>
    </source>
</evidence>
<dbReference type="GO" id="GO:0003700">
    <property type="term" value="F:DNA-binding transcription factor activity"/>
    <property type="evidence" value="ECO:0007669"/>
    <property type="project" value="InterPro"/>
</dbReference>
<dbReference type="PANTHER" id="PTHR30537:SF21">
    <property type="entry name" value="HTH-TYPE TRANSCRIPTIONAL REGULATOR SINR-RELATED"/>
    <property type="match status" value="1"/>
</dbReference>
<keyword evidence="3" id="KW-0238">DNA-binding</keyword>
<dbReference type="InterPro" id="IPR005119">
    <property type="entry name" value="LysR_subst-bd"/>
</dbReference>
<organism evidence="6 7">
    <name type="scientific">Cellvibrio mixtus</name>
    <dbReference type="NCBI Taxonomy" id="39650"/>
    <lineage>
        <taxon>Bacteria</taxon>
        <taxon>Pseudomonadati</taxon>
        <taxon>Pseudomonadota</taxon>
        <taxon>Gammaproteobacteria</taxon>
        <taxon>Cellvibrionales</taxon>
        <taxon>Cellvibrionaceae</taxon>
        <taxon>Cellvibrio</taxon>
    </lineage>
</organism>
<dbReference type="RefSeq" id="WP_078042866.1">
    <property type="nucleotide sequence ID" value="NZ_NHNI01000002.1"/>
</dbReference>
<dbReference type="FunFam" id="3.40.190.290:FF:000001">
    <property type="entry name" value="Transcriptional regulator, LysR family"/>
    <property type="match status" value="1"/>
</dbReference>
<dbReference type="InterPro" id="IPR000847">
    <property type="entry name" value="LysR_HTH_N"/>
</dbReference>
<evidence type="ECO:0000256" key="2">
    <source>
        <dbReference type="ARBA" id="ARBA00023015"/>
    </source>
</evidence>
<dbReference type="CDD" id="cd08422">
    <property type="entry name" value="PBP2_CrgA_like"/>
    <property type="match status" value="1"/>
</dbReference>
<protein>
    <recommendedName>
        <fullName evidence="5">HTH lysR-type domain-containing protein</fullName>
    </recommendedName>
</protein>
<keyword evidence="7" id="KW-1185">Reference proteome</keyword>
<dbReference type="PANTHER" id="PTHR30537">
    <property type="entry name" value="HTH-TYPE TRANSCRIPTIONAL REGULATOR"/>
    <property type="match status" value="1"/>
</dbReference>
<dbReference type="Gene3D" id="1.10.10.10">
    <property type="entry name" value="Winged helix-like DNA-binding domain superfamily/Winged helix DNA-binding domain"/>
    <property type="match status" value="1"/>
</dbReference>
<comment type="caution">
    <text evidence="6">The sequence shown here is derived from an EMBL/GenBank/DDBJ whole genome shotgun (WGS) entry which is preliminary data.</text>
</comment>
<evidence type="ECO:0000313" key="7">
    <source>
        <dbReference type="Proteomes" id="UP000216101"/>
    </source>
</evidence>